<evidence type="ECO:0000313" key="2">
    <source>
        <dbReference type="Proteomes" id="UP000006038"/>
    </source>
</evidence>
<dbReference type="EnsemblPlants" id="OB03G26880.1">
    <property type="protein sequence ID" value="OB03G26880.1"/>
    <property type="gene ID" value="OB03G26880"/>
</dbReference>
<organism evidence="1">
    <name type="scientific">Oryza brachyantha</name>
    <name type="common">malo sina</name>
    <dbReference type="NCBI Taxonomy" id="4533"/>
    <lineage>
        <taxon>Eukaryota</taxon>
        <taxon>Viridiplantae</taxon>
        <taxon>Streptophyta</taxon>
        <taxon>Embryophyta</taxon>
        <taxon>Tracheophyta</taxon>
        <taxon>Spermatophyta</taxon>
        <taxon>Magnoliopsida</taxon>
        <taxon>Liliopsida</taxon>
        <taxon>Poales</taxon>
        <taxon>Poaceae</taxon>
        <taxon>BOP clade</taxon>
        <taxon>Oryzoideae</taxon>
        <taxon>Oryzeae</taxon>
        <taxon>Oryzinae</taxon>
        <taxon>Oryza</taxon>
    </lineage>
</organism>
<sequence length="72" mass="8699">MVEVLNTREDSMMPRWLKAWFDHEAVGRMHSEGGVMHDIVLDQMQHQIQIEPHWVIKKFSYKLHTLFFIYSV</sequence>
<reference evidence="1" key="1">
    <citation type="journal article" date="2013" name="Nat. Commun.">
        <title>Whole-genome sequencing of Oryza brachyantha reveals mechanisms underlying Oryza genome evolution.</title>
        <authorList>
            <person name="Chen J."/>
            <person name="Huang Q."/>
            <person name="Gao D."/>
            <person name="Wang J."/>
            <person name="Lang Y."/>
            <person name="Liu T."/>
            <person name="Li B."/>
            <person name="Bai Z."/>
            <person name="Luis Goicoechea J."/>
            <person name="Liang C."/>
            <person name="Chen C."/>
            <person name="Zhang W."/>
            <person name="Sun S."/>
            <person name="Liao Y."/>
            <person name="Zhang X."/>
            <person name="Yang L."/>
            <person name="Song C."/>
            <person name="Wang M."/>
            <person name="Shi J."/>
            <person name="Liu G."/>
            <person name="Liu J."/>
            <person name="Zhou H."/>
            <person name="Zhou W."/>
            <person name="Yu Q."/>
            <person name="An N."/>
            <person name="Chen Y."/>
            <person name="Cai Q."/>
            <person name="Wang B."/>
            <person name="Liu B."/>
            <person name="Min J."/>
            <person name="Huang Y."/>
            <person name="Wu H."/>
            <person name="Li Z."/>
            <person name="Zhang Y."/>
            <person name="Yin Y."/>
            <person name="Song W."/>
            <person name="Jiang J."/>
            <person name="Jackson S.A."/>
            <person name="Wing R.A."/>
            <person name="Wang J."/>
            <person name="Chen M."/>
        </authorList>
    </citation>
    <scope>NUCLEOTIDE SEQUENCE [LARGE SCALE GENOMIC DNA]</scope>
    <source>
        <strain evidence="1">cv. IRGC 101232</strain>
    </source>
</reference>
<evidence type="ECO:0000313" key="1">
    <source>
        <dbReference type="EnsemblPlants" id="OB03G26880.1"/>
    </source>
</evidence>
<dbReference type="Proteomes" id="UP000006038">
    <property type="component" value="Chromosome 3"/>
</dbReference>
<dbReference type="HOGENOM" id="CLU_2726216_0_0_1"/>
<dbReference type="AlphaFoldDB" id="J3LNR2"/>
<name>J3LNR2_ORYBR</name>
<reference evidence="1" key="2">
    <citation type="submission" date="2013-04" db="UniProtKB">
        <authorList>
            <consortium name="EnsemblPlants"/>
        </authorList>
    </citation>
    <scope>IDENTIFICATION</scope>
</reference>
<keyword evidence="2" id="KW-1185">Reference proteome</keyword>
<protein>
    <submittedName>
        <fullName evidence="1">Uncharacterized protein</fullName>
    </submittedName>
</protein>
<accession>J3LNR2</accession>
<dbReference type="Gramene" id="OB03G26880.1">
    <property type="protein sequence ID" value="OB03G26880.1"/>
    <property type="gene ID" value="OB03G26880"/>
</dbReference>
<proteinExistence type="predicted"/>